<dbReference type="Gene3D" id="3.40.50.150">
    <property type="entry name" value="Vaccinia Virus protein VP39"/>
    <property type="match status" value="1"/>
</dbReference>
<keyword evidence="1" id="KW-0489">Methyltransferase</keyword>
<comment type="caution">
    <text evidence="5">The sequence shown here is derived from an EMBL/GenBank/DDBJ whole genome shotgun (WGS) entry which is preliminary data.</text>
</comment>
<dbReference type="VEuPathDB" id="FungiDB:jhhlp_007795"/>
<dbReference type="InterPro" id="IPR029063">
    <property type="entry name" value="SAM-dependent_MTases_sf"/>
</dbReference>
<reference evidence="5 6" key="1">
    <citation type="journal article" date="2017" name="G3 (Bethesda)">
        <title>First Draft Genome Sequence of the Pathogenic Fungus Lomentospora prolificans (Formerly Scedosporium prolificans).</title>
        <authorList>
            <person name="Luo R."/>
            <person name="Zimin A."/>
            <person name="Workman R."/>
            <person name="Fan Y."/>
            <person name="Pertea G."/>
            <person name="Grossman N."/>
            <person name="Wear M.P."/>
            <person name="Jia B."/>
            <person name="Miller H."/>
            <person name="Casadevall A."/>
            <person name="Timp W."/>
            <person name="Zhang S.X."/>
            <person name="Salzberg S.L."/>
        </authorList>
    </citation>
    <scope>NUCLEOTIDE SEQUENCE [LARGE SCALE GENOMIC DNA]</scope>
    <source>
        <strain evidence="5 6">JHH-5317</strain>
    </source>
</reference>
<feature type="region of interest" description="Disordered" evidence="3">
    <location>
        <begin position="307"/>
        <end position="349"/>
    </location>
</feature>
<dbReference type="Proteomes" id="UP000233524">
    <property type="component" value="Unassembled WGS sequence"/>
</dbReference>
<dbReference type="GO" id="GO:0070475">
    <property type="term" value="P:rRNA base methylation"/>
    <property type="evidence" value="ECO:0007669"/>
    <property type="project" value="TreeGrafter"/>
</dbReference>
<dbReference type="OrthoDB" id="514248at2759"/>
<feature type="transmembrane region" description="Helical" evidence="4">
    <location>
        <begin position="229"/>
        <end position="250"/>
    </location>
</feature>
<evidence type="ECO:0008006" key="7">
    <source>
        <dbReference type="Google" id="ProtNLM"/>
    </source>
</evidence>
<dbReference type="InParanoid" id="A0A2N3N0N1"/>
<dbReference type="GO" id="GO:0008168">
    <property type="term" value="F:methyltransferase activity"/>
    <property type="evidence" value="ECO:0007669"/>
    <property type="project" value="UniProtKB-KW"/>
</dbReference>
<dbReference type="PANTHER" id="PTHR13393">
    <property type="entry name" value="SAM-DEPENDENT METHYLTRANSFERASE"/>
    <property type="match status" value="1"/>
</dbReference>
<keyword evidence="6" id="KW-1185">Reference proteome</keyword>
<name>A0A2N3N0N1_9PEZI</name>
<dbReference type="EMBL" id="NLAX01001139">
    <property type="protein sequence ID" value="PKS05962.1"/>
    <property type="molecule type" value="Genomic_DNA"/>
</dbReference>
<accession>A0A2N3N0N1</accession>
<keyword evidence="4" id="KW-0812">Transmembrane</keyword>
<dbReference type="GO" id="GO:0005634">
    <property type="term" value="C:nucleus"/>
    <property type="evidence" value="ECO:0007669"/>
    <property type="project" value="TreeGrafter"/>
</dbReference>
<keyword evidence="4" id="KW-0472">Membrane</keyword>
<keyword evidence="4" id="KW-1133">Transmembrane helix</keyword>
<feature type="region of interest" description="Disordered" evidence="3">
    <location>
        <begin position="1"/>
        <end position="84"/>
    </location>
</feature>
<evidence type="ECO:0000256" key="2">
    <source>
        <dbReference type="ARBA" id="ARBA00022679"/>
    </source>
</evidence>
<organism evidence="5 6">
    <name type="scientific">Lomentospora prolificans</name>
    <dbReference type="NCBI Taxonomy" id="41688"/>
    <lineage>
        <taxon>Eukaryota</taxon>
        <taxon>Fungi</taxon>
        <taxon>Dikarya</taxon>
        <taxon>Ascomycota</taxon>
        <taxon>Pezizomycotina</taxon>
        <taxon>Sordariomycetes</taxon>
        <taxon>Hypocreomycetidae</taxon>
        <taxon>Microascales</taxon>
        <taxon>Microascaceae</taxon>
        <taxon>Lomentospora</taxon>
    </lineage>
</organism>
<sequence>MATQPPSTYSMSGALPDTQYLPQQPPYTPSEAQMLGPAGMEQFSQSPRPPRDDRPGYHTTDPFRPQRVHSDPGPIAPAPSMTPMLSTTHDIVTARSNSQYGLKEFVELVKRRQNAPPGSTISSDIDAKIRASGGLLLKDLKGLRLELREVARNKESHRWRRWLVGGAMATFFPAVKAILRLVAPSSSIASNASTDATYQSNYDLEHASNDTEYAFRRSKTLLERIRTSVLGRGGVAASFAFFVFAALYVFQNEVALRVAKTLSRRVKKLVNKVEDGGFEVDERDLKTLEGWRWRVLLWGSTSQSLQMTAGVKRRRSSDTGPPTGPNATSSAPRANRRPQKPREPGVEADTYYRTLYMSDPDFRQLSREDSDFAKVLKNGQLDFNDPDSVVQLTKTLLKADFGLTVELPPDRLCPPVPNRHNYILWLKDLLDTTSYQKPQDQTVKGLDIGTGASCVYPLLGCAQRNWTFVATDIDEKSLSYASKNISSNSLTQRVILLHRTATDPLIPTSHLLAFTMTNPPFYTSQSELEALAKKKSRPPHTACTGSASEMVTAGGEVAFVKRIIEESLTLKEQVRWYTAMLGKHSSVEVVVDMLRDRRIDNYAVTEFVQGSKTRRWAVGWSFGAMRPEDKVCRGMDEPSWHKVLPHPVVHDVFVGKVGEIDLTKLGKGIAELGSSLELISWEWDEKETSGRGRARQNVWSRAWRRKKMRAEKGEEGIDIQTRADENDDVCAIGFKISVVAGRQDAKVVCRWVEGHDHLLLDSLLGFLRTRVGAIAK</sequence>
<dbReference type="InterPro" id="IPR010286">
    <property type="entry name" value="METTL16/RlmF"/>
</dbReference>
<dbReference type="PANTHER" id="PTHR13393:SF0">
    <property type="entry name" value="RNA N6-ADENOSINE-METHYLTRANSFERASE METTL16"/>
    <property type="match status" value="1"/>
</dbReference>
<evidence type="ECO:0000256" key="4">
    <source>
        <dbReference type="SAM" id="Phobius"/>
    </source>
</evidence>
<dbReference type="SUPFAM" id="SSF53335">
    <property type="entry name" value="S-adenosyl-L-methionine-dependent methyltransferases"/>
    <property type="match status" value="1"/>
</dbReference>
<feature type="compositionally biased region" description="Polar residues" evidence="3">
    <location>
        <begin position="1"/>
        <end position="11"/>
    </location>
</feature>
<dbReference type="STRING" id="41688.A0A2N3N0N1"/>
<protein>
    <recommendedName>
        <fullName evidence="7">U6 small nuclear RNA (adenine-(43)-N(6))-methyltransferase</fullName>
    </recommendedName>
</protein>
<proteinExistence type="predicted"/>
<dbReference type="Pfam" id="PF05971">
    <property type="entry name" value="Methyltransf_10"/>
    <property type="match status" value="1"/>
</dbReference>
<keyword evidence="2" id="KW-0808">Transferase</keyword>
<evidence type="ECO:0000313" key="5">
    <source>
        <dbReference type="EMBL" id="PKS05962.1"/>
    </source>
</evidence>
<gene>
    <name evidence="5" type="ORF">jhhlp_007795</name>
</gene>
<evidence type="ECO:0000313" key="6">
    <source>
        <dbReference type="Proteomes" id="UP000233524"/>
    </source>
</evidence>
<evidence type="ECO:0000256" key="3">
    <source>
        <dbReference type="SAM" id="MobiDB-lite"/>
    </source>
</evidence>
<dbReference type="AlphaFoldDB" id="A0A2N3N0N1"/>
<evidence type="ECO:0000256" key="1">
    <source>
        <dbReference type="ARBA" id="ARBA00022603"/>
    </source>
</evidence>